<dbReference type="FunFam" id="3.30.160.60:FF:000072">
    <property type="entry name" value="zinc finger protein 143 isoform X1"/>
    <property type="match status" value="1"/>
</dbReference>
<gene>
    <name evidence="12" type="ORF">D9611_000007</name>
</gene>
<dbReference type="FunFam" id="3.30.160.60:FF:001102">
    <property type="entry name" value="Transcription factor IIIA"/>
    <property type="match status" value="1"/>
</dbReference>
<feature type="region of interest" description="Disordered" evidence="10">
    <location>
        <begin position="29"/>
        <end position="50"/>
    </location>
</feature>
<accession>A0A8H5BNX9</accession>
<dbReference type="EMBL" id="JAACJK010000163">
    <property type="protein sequence ID" value="KAF5326371.1"/>
    <property type="molecule type" value="Genomic_DNA"/>
</dbReference>
<dbReference type="InterPro" id="IPR051061">
    <property type="entry name" value="Zinc_finger_trans_reg"/>
</dbReference>
<reference evidence="12 13" key="1">
    <citation type="journal article" date="2020" name="ISME J.">
        <title>Uncovering the hidden diversity of litter-decomposition mechanisms in mushroom-forming fungi.</title>
        <authorList>
            <person name="Floudas D."/>
            <person name="Bentzer J."/>
            <person name="Ahren D."/>
            <person name="Johansson T."/>
            <person name="Persson P."/>
            <person name="Tunlid A."/>
        </authorList>
    </citation>
    <scope>NUCLEOTIDE SEQUENCE [LARGE SCALE GENOMIC DNA]</scope>
    <source>
        <strain evidence="12 13">CBS 175.51</strain>
    </source>
</reference>
<feature type="domain" description="C2H2-type" evidence="11">
    <location>
        <begin position="345"/>
        <end position="373"/>
    </location>
</feature>
<dbReference type="Gene3D" id="3.30.160.60">
    <property type="entry name" value="Classic Zinc Finger"/>
    <property type="match status" value="7"/>
</dbReference>
<dbReference type="Pfam" id="PF00096">
    <property type="entry name" value="zf-C2H2"/>
    <property type="match status" value="3"/>
</dbReference>
<feature type="compositionally biased region" description="Basic and acidic residues" evidence="10">
    <location>
        <begin position="298"/>
        <end position="309"/>
    </location>
</feature>
<dbReference type="GO" id="GO:0005634">
    <property type="term" value="C:nucleus"/>
    <property type="evidence" value="ECO:0007669"/>
    <property type="project" value="UniProtKB-SubCell"/>
</dbReference>
<protein>
    <recommendedName>
        <fullName evidence="11">C2H2-type domain-containing protein</fullName>
    </recommendedName>
</protein>
<evidence type="ECO:0000313" key="12">
    <source>
        <dbReference type="EMBL" id="KAF5326371.1"/>
    </source>
</evidence>
<organism evidence="12 13">
    <name type="scientific">Ephemerocybe angulata</name>
    <dbReference type="NCBI Taxonomy" id="980116"/>
    <lineage>
        <taxon>Eukaryota</taxon>
        <taxon>Fungi</taxon>
        <taxon>Dikarya</taxon>
        <taxon>Basidiomycota</taxon>
        <taxon>Agaricomycotina</taxon>
        <taxon>Agaricomycetes</taxon>
        <taxon>Agaricomycetidae</taxon>
        <taxon>Agaricales</taxon>
        <taxon>Agaricineae</taxon>
        <taxon>Psathyrellaceae</taxon>
        <taxon>Ephemerocybe</taxon>
    </lineage>
</organism>
<dbReference type="OrthoDB" id="427030at2759"/>
<dbReference type="GO" id="GO:0008270">
    <property type="term" value="F:zinc ion binding"/>
    <property type="evidence" value="ECO:0007669"/>
    <property type="project" value="UniProtKB-KW"/>
</dbReference>
<dbReference type="InterPro" id="IPR036236">
    <property type="entry name" value="Znf_C2H2_sf"/>
</dbReference>
<keyword evidence="2" id="KW-0479">Metal-binding</keyword>
<dbReference type="SUPFAM" id="SSF57667">
    <property type="entry name" value="beta-beta-alpha zinc fingers"/>
    <property type="match status" value="4"/>
</dbReference>
<feature type="region of interest" description="Disordered" evidence="10">
    <location>
        <begin position="365"/>
        <end position="399"/>
    </location>
</feature>
<evidence type="ECO:0000256" key="7">
    <source>
        <dbReference type="ARBA" id="ARBA00023163"/>
    </source>
</evidence>
<dbReference type="PROSITE" id="PS50157">
    <property type="entry name" value="ZINC_FINGER_C2H2_2"/>
    <property type="match status" value="7"/>
</dbReference>
<dbReference type="SMART" id="SM00355">
    <property type="entry name" value="ZnF_C2H2"/>
    <property type="match status" value="10"/>
</dbReference>
<dbReference type="AlphaFoldDB" id="A0A8H5BNX9"/>
<dbReference type="PROSITE" id="PS00028">
    <property type="entry name" value="ZINC_FINGER_C2H2_1"/>
    <property type="match status" value="7"/>
</dbReference>
<keyword evidence="13" id="KW-1185">Reference proteome</keyword>
<feature type="compositionally biased region" description="Basic and acidic residues" evidence="10">
    <location>
        <begin position="373"/>
        <end position="388"/>
    </location>
</feature>
<proteinExistence type="predicted"/>
<feature type="domain" description="C2H2-type" evidence="11">
    <location>
        <begin position="67"/>
        <end position="96"/>
    </location>
</feature>
<evidence type="ECO:0000256" key="4">
    <source>
        <dbReference type="ARBA" id="ARBA00022771"/>
    </source>
</evidence>
<feature type="compositionally biased region" description="Polar residues" evidence="10">
    <location>
        <begin position="1"/>
        <end position="11"/>
    </location>
</feature>
<feature type="domain" description="C2H2-type" evidence="11">
    <location>
        <begin position="127"/>
        <end position="156"/>
    </location>
</feature>
<evidence type="ECO:0000256" key="2">
    <source>
        <dbReference type="ARBA" id="ARBA00022723"/>
    </source>
</evidence>
<feature type="domain" description="C2H2-type" evidence="11">
    <location>
        <begin position="190"/>
        <end position="219"/>
    </location>
</feature>
<feature type="region of interest" description="Disordered" evidence="10">
    <location>
        <begin position="1"/>
        <end position="20"/>
    </location>
</feature>
<evidence type="ECO:0000256" key="1">
    <source>
        <dbReference type="ARBA" id="ARBA00004123"/>
    </source>
</evidence>
<feature type="domain" description="C2H2-type" evidence="11">
    <location>
        <begin position="314"/>
        <end position="344"/>
    </location>
</feature>
<evidence type="ECO:0000256" key="9">
    <source>
        <dbReference type="PROSITE-ProRule" id="PRU00042"/>
    </source>
</evidence>
<feature type="compositionally biased region" description="Acidic residues" evidence="10">
    <location>
        <begin position="389"/>
        <end position="399"/>
    </location>
</feature>
<evidence type="ECO:0000256" key="8">
    <source>
        <dbReference type="ARBA" id="ARBA00023242"/>
    </source>
</evidence>
<dbReference type="Proteomes" id="UP000541558">
    <property type="component" value="Unassembled WGS sequence"/>
</dbReference>
<sequence>MESSLTLTTTVLGKRARSKSHVGVIHLASGSEPSYSEQSDFEPPKPSTSSRPVLINGKLVANTKRRYQCTHPGCDKAYTKPSRLEEHERAHTGERPFVCETCQKTYLRETHLQAHVRSHQPESSRPLACEYKDCQKRFWTSQHLKVHQDWHKGAKPFACTEEGCDEAFSKHNHLRAHICDAHAPPGTKPYRCDHEGCAKSFDTNQHLKTHKKTHNTKRYTCVQGTCLVQSGDEPKYFPTWTALQHHIRTAHPPSCNHPSCNGRVFASHKGLRSHQKLHDQRDVEQELRDTLPLEDTDDRPAKKPRRGGDLGRDWKCEFDDCDKGFKSKKALTTHQNVTHMGKRDFVCSDCNKAFGYKHLLQRHTAKIHSVPSDGRDESEHSGKDREASESSDDEEEEDFAQQIDLITGKAYADQSKAKLDRAAAFSCPFPDLEGLNENGASSGGSSPKRRKCDYAFSRLYDLRRHLQAVHEVDVTKERLQAWMDGRATKA</sequence>
<keyword evidence="5" id="KW-0862">Zinc</keyword>
<comment type="caution">
    <text evidence="12">The sequence shown here is derived from an EMBL/GenBank/DDBJ whole genome shotgun (WGS) entry which is preliminary data.</text>
</comment>
<feature type="domain" description="C2H2-type" evidence="11">
    <location>
        <begin position="97"/>
        <end position="124"/>
    </location>
</feature>
<dbReference type="GO" id="GO:0000981">
    <property type="term" value="F:DNA-binding transcription factor activity, RNA polymerase II-specific"/>
    <property type="evidence" value="ECO:0007669"/>
    <property type="project" value="UniProtKB-ARBA"/>
</dbReference>
<evidence type="ECO:0000256" key="6">
    <source>
        <dbReference type="ARBA" id="ARBA00023015"/>
    </source>
</evidence>
<keyword evidence="3" id="KW-0677">Repeat</keyword>
<dbReference type="PANTHER" id="PTHR46179:SF13">
    <property type="entry name" value="C2H2-TYPE DOMAIN-CONTAINING PROTEIN"/>
    <property type="match status" value="1"/>
</dbReference>
<feature type="domain" description="C2H2-type" evidence="11">
    <location>
        <begin position="157"/>
        <end position="187"/>
    </location>
</feature>
<evidence type="ECO:0000256" key="10">
    <source>
        <dbReference type="SAM" id="MobiDB-lite"/>
    </source>
</evidence>
<comment type="subcellular location">
    <subcellularLocation>
        <location evidence="1">Nucleus</location>
    </subcellularLocation>
</comment>
<feature type="region of interest" description="Disordered" evidence="10">
    <location>
        <begin position="272"/>
        <end position="309"/>
    </location>
</feature>
<dbReference type="FunFam" id="3.30.160.60:FF:000624">
    <property type="entry name" value="zinc finger protein 697"/>
    <property type="match status" value="1"/>
</dbReference>
<evidence type="ECO:0000259" key="11">
    <source>
        <dbReference type="PROSITE" id="PS50157"/>
    </source>
</evidence>
<dbReference type="InterPro" id="IPR013087">
    <property type="entry name" value="Znf_C2H2_type"/>
</dbReference>
<evidence type="ECO:0000256" key="5">
    <source>
        <dbReference type="ARBA" id="ARBA00022833"/>
    </source>
</evidence>
<name>A0A8H5BNX9_9AGAR</name>
<keyword evidence="6" id="KW-0805">Transcription regulation</keyword>
<keyword evidence="4 9" id="KW-0863">Zinc-finger</keyword>
<dbReference type="GO" id="GO:0000978">
    <property type="term" value="F:RNA polymerase II cis-regulatory region sequence-specific DNA binding"/>
    <property type="evidence" value="ECO:0007669"/>
    <property type="project" value="UniProtKB-ARBA"/>
</dbReference>
<dbReference type="PANTHER" id="PTHR46179">
    <property type="entry name" value="ZINC FINGER PROTEIN"/>
    <property type="match status" value="1"/>
</dbReference>
<evidence type="ECO:0000313" key="13">
    <source>
        <dbReference type="Proteomes" id="UP000541558"/>
    </source>
</evidence>
<feature type="compositionally biased region" description="Basic and acidic residues" evidence="10">
    <location>
        <begin position="276"/>
        <end position="291"/>
    </location>
</feature>
<keyword evidence="7" id="KW-0804">Transcription</keyword>
<evidence type="ECO:0000256" key="3">
    <source>
        <dbReference type="ARBA" id="ARBA00022737"/>
    </source>
</evidence>
<keyword evidence="8" id="KW-0539">Nucleus</keyword>